<gene>
    <name evidence="3" type="ORF">VMF7928_00854</name>
</gene>
<comment type="caution">
    <text evidence="3">The sequence shown here is derived from an EMBL/GenBank/DDBJ whole genome shotgun (WGS) entry which is preliminary data.</text>
</comment>
<feature type="region of interest" description="Disordered" evidence="1">
    <location>
        <begin position="56"/>
        <end position="139"/>
    </location>
</feature>
<feature type="signal peptide" evidence="2">
    <location>
        <begin position="1"/>
        <end position="24"/>
    </location>
</feature>
<keyword evidence="2" id="KW-0732">Signal</keyword>
<sequence>MPIRFLRYFVISILATILPSQAMATLLQNDTNGSSSRLTLQTTSQVDLKEAFGECGKNETTQCSPDSSASQDKSSTFENLGVSRWSSSRAESDNNQPVHPNSNKLNAQAIPSTQSSSQVTAIKTSVEHNSSHRISGWKDSNAQYVALNSQYS</sequence>
<evidence type="ECO:0000256" key="2">
    <source>
        <dbReference type="SAM" id="SignalP"/>
    </source>
</evidence>
<dbReference type="RefSeq" id="WP_237360231.1">
    <property type="nucleotide sequence ID" value="NZ_CAKLDM010000001.1"/>
</dbReference>
<protein>
    <submittedName>
        <fullName evidence="3">Uncharacterized protein</fullName>
    </submittedName>
</protein>
<feature type="chain" id="PRO_5045986079" evidence="2">
    <location>
        <begin position="25"/>
        <end position="152"/>
    </location>
</feature>
<dbReference type="Proteomes" id="UP000838748">
    <property type="component" value="Unassembled WGS sequence"/>
</dbReference>
<reference evidence="3" key="1">
    <citation type="submission" date="2021-11" db="EMBL/GenBank/DDBJ databases">
        <authorList>
            <person name="Rodrigo-Torres L."/>
            <person name="Arahal R. D."/>
            <person name="Lucena T."/>
        </authorList>
    </citation>
    <scope>NUCLEOTIDE SEQUENCE</scope>
    <source>
        <strain evidence="3">CECT 7928</strain>
    </source>
</reference>
<evidence type="ECO:0000256" key="1">
    <source>
        <dbReference type="SAM" id="MobiDB-lite"/>
    </source>
</evidence>
<name>A0ABM9A0I5_9VIBR</name>
<evidence type="ECO:0000313" key="3">
    <source>
        <dbReference type="EMBL" id="CAH0536995.1"/>
    </source>
</evidence>
<evidence type="ECO:0000313" key="4">
    <source>
        <dbReference type="Proteomes" id="UP000838748"/>
    </source>
</evidence>
<feature type="compositionally biased region" description="Polar residues" evidence="1">
    <location>
        <begin position="84"/>
        <end position="123"/>
    </location>
</feature>
<feature type="compositionally biased region" description="Low complexity" evidence="1">
    <location>
        <begin position="64"/>
        <end position="74"/>
    </location>
</feature>
<dbReference type="EMBL" id="CAKLDM010000001">
    <property type="protein sequence ID" value="CAH0536995.1"/>
    <property type="molecule type" value="Genomic_DNA"/>
</dbReference>
<accession>A0ABM9A0I5</accession>
<organism evidence="3 4">
    <name type="scientific">Vibrio marisflavi CECT 7928</name>
    <dbReference type="NCBI Taxonomy" id="634439"/>
    <lineage>
        <taxon>Bacteria</taxon>
        <taxon>Pseudomonadati</taxon>
        <taxon>Pseudomonadota</taxon>
        <taxon>Gammaproteobacteria</taxon>
        <taxon>Vibrionales</taxon>
        <taxon>Vibrionaceae</taxon>
        <taxon>Vibrio</taxon>
    </lineage>
</organism>
<proteinExistence type="predicted"/>
<keyword evidence="4" id="KW-1185">Reference proteome</keyword>